<evidence type="ECO:0000313" key="2">
    <source>
        <dbReference type="EMBL" id="GGM14334.1"/>
    </source>
</evidence>
<feature type="transmembrane region" description="Helical" evidence="1">
    <location>
        <begin position="67"/>
        <end position="88"/>
    </location>
</feature>
<dbReference type="EMBL" id="BMOM01000020">
    <property type="protein sequence ID" value="GGM14334.1"/>
    <property type="molecule type" value="Genomic_DNA"/>
</dbReference>
<proteinExistence type="predicted"/>
<dbReference type="RefSeq" id="WP_188904568.1">
    <property type="nucleotide sequence ID" value="NZ_BMOM01000020.1"/>
</dbReference>
<sequence>MESVVALFREPKQAQVVLEALKARGFDRDHLGFALNDAIAEDDLAQSTGISPEAGAPAGSASVIRGALVGALAGVALTVPIWLLLLLFPVTRIYQVGGLYGVLFGFIGGLALGGLFGALAGSDHGDYVQLLRRMGVPAVQAEKFNASLKSGHVIVIARDPNSARADEALSLMRRHGAVKLDEVSGRGRLQSERLGQDGH</sequence>
<reference evidence="3" key="1">
    <citation type="journal article" date="2019" name="Int. J. Syst. Evol. Microbiol.">
        <title>The Global Catalogue of Microorganisms (GCM) 10K type strain sequencing project: providing services to taxonomists for standard genome sequencing and annotation.</title>
        <authorList>
            <consortium name="The Broad Institute Genomics Platform"/>
            <consortium name="The Broad Institute Genome Sequencing Center for Infectious Disease"/>
            <person name="Wu L."/>
            <person name="Ma J."/>
        </authorList>
    </citation>
    <scope>NUCLEOTIDE SEQUENCE [LARGE SCALE GENOMIC DNA]</scope>
    <source>
        <strain evidence="3">JCM 15443</strain>
    </source>
</reference>
<name>A0ABQ2GUV3_9DEIO</name>
<accession>A0ABQ2GUV3</accession>
<evidence type="ECO:0000256" key="1">
    <source>
        <dbReference type="SAM" id="Phobius"/>
    </source>
</evidence>
<keyword evidence="1" id="KW-0812">Transmembrane</keyword>
<evidence type="ECO:0000313" key="3">
    <source>
        <dbReference type="Proteomes" id="UP000661918"/>
    </source>
</evidence>
<gene>
    <name evidence="2" type="ORF">GCM10010841_23660</name>
</gene>
<evidence type="ECO:0008006" key="4">
    <source>
        <dbReference type="Google" id="ProtNLM"/>
    </source>
</evidence>
<keyword evidence="3" id="KW-1185">Reference proteome</keyword>
<keyword evidence="1" id="KW-0472">Membrane</keyword>
<feature type="transmembrane region" description="Helical" evidence="1">
    <location>
        <begin position="100"/>
        <end position="122"/>
    </location>
</feature>
<protein>
    <recommendedName>
        <fullName evidence="4">DUF1269 domain-containing protein</fullName>
    </recommendedName>
</protein>
<dbReference type="Proteomes" id="UP000661918">
    <property type="component" value="Unassembled WGS sequence"/>
</dbReference>
<keyword evidence="1" id="KW-1133">Transmembrane helix</keyword>
<comment type="caution">
    <text evidence="2">The sequence shown here is derived from an EMBL/GenBank/DDBJ whole genome shotgun (WGS) entry which is preliminary data.</text>
</comment>
<organism evidence="2 3">
    <name type="scientific">Deinococcus aerophilus</name>
    <dbReference type="NCBI Taxonomy" id="522488"/>
    <lineage>
        <taxon>Bacteria</taxon>
        <taxon>Thermotogati</taxon>
        <taxon>Deinococcota</taxon>
        <taxon>Deinococci</taxon>
        <taxon>Deinococcales</taxon>
        <taxon>Deinococcaceae</taxon>
        <taxon>Deinococcus</taxon>
    </lineage>
</organism>